<dbReference type="Proteomes" id="UP000193179">
    <property type="component" value="Chromosome"/>
</dbReference>
<name>A0A1X2Z7U1_BIFAD</name>
<evidence type="ECO:0000313" key="3">
    <source>
        <dbReference type="Proteomes" id="UP000193377"/>
    </source>
</evidence>
<dbReference type="Proteomes" id="UP000193377">
    <property type="component" value="Unassembled WGS sequence"/>
</dbReference>
<dbReference type="EMBL" id="LNKD01000001">
    <property type="protein sequence ID" value="OSG88107.1"/>
    <property type="molecule type" value="Genomic_DNA"/>
</dbReference>
<dbReference type="AlphaFoldDB" id="A0A1X2Z7U1"/>
<accession>A0A1X2Z7U1</accession>
<reference evidence="2" key="2">
    <citation type="submission" date="2023-09" db="EMBL/GenBank/DDBJ databases">
        <title>Ecological and genomic based identification of the Bifidobacterium adolescentis prototype of the healthy human gut microbiota.</title>
        <authorList>
            <person name="Lugli G.A."/>
            <person name="Argentini C."/>
            <person name="Tarracchini C."/>
            <person name="Fontana F."/>
            <person name="Alessandri G."/>
            <person name="Mancabelli L."/>
            <person name="Milani C."/>
            <person name="Turroni F."/>
            <person name="Ventura M."/>
        </authorList>
    </citation>
    <scope>NUCLEOTIDE SEQUENCE</scope>
    <source>
        <strain evidence="2">703B</strain>
    </source>
</reference>
<protein>
    <submittedName>
        <fullName evidence="1">Uncharacterized protein</fullName>
    </submittedName>
</protein>
<dbReference type="RefSeq" id="WP_085347128.1">
    <property type="nucleotide sequence ID" value="NZ_CP133648.1"/>
</dbReference>
<gene>
    <name evidence="1" type="ORF">B0487_1027</name>
    <name evidence="2" type="ORF">B0703_04490</name>
</gene>
<evidence type="ECO:0000313" key="2">
    <source>
        <dbReference type="EMBL" id="WNE86169.1"/>
    </source>
</evidence>
<sequence>MDTNEEMAVKIVRDCLTTARESLPSYVSRLWVREMPELEFVGTSAAESVVRHALIAAFRVAAMRSTYVDLASDFAPDVRITRVRASCRRVSVYYETNTGYVYKVVCVPLWDTTVSGSLPPCPMTKALMAKVGTCAFGDAGWNTVMCDYVNLV</sequence>
<proteinExistence type="predicted"/>
<organism evidence="1 3">
    <name type="scientific">Bifidobacterium adolescentis</name>
    <dbReference type="NCBI Taxonomy" id="1680"/>
    <lineage>
        <taxon>Bacteria</taxon>
        <taxon>Bacillati</taxon>
        <taxon>Actinomycetota</taxon>
        <taxon>Actinomycetes</taxon>
        <taxon>Bifidobacteriales</taxon>
        <taxon>Bifidobacteriaceae</taxon>
        <taxon>Bifidobacterium</taxon>
    </lineage>
</organism>
<evidence type="ECO:0000313" key="1">
    <source>
        <dbReference type="EMBL" id="OSG88107.1"/>
    </source>
</evidence>
<reference evidence="1 3" key="1">
    <citation type="journal article" date="2016" name="Sci. Rep.">
        <title>Evaluation of genetic diversity among strains of the human gut commensal Bifidobacterium adolescentis.</title>
        <authorList>
            <person name="Duranti S."/>
            <person name="Milani C."/>
            <person name="Lugli G.A."/>
            <person name="Mancabelli L."/>
            <person name="Turroni F."/>
            <person name="Ferrario C."/>
            <person name="Mangifesta M."/>
            <person name="Viappiani A."/>
            <person name="Sanchez B."/>
            <person name="Margolles A."/>
            <person name="van Sinderen D."/>
            <person name="Ventura M."/>
        </authorList>
    </citation>
    <scope>NUCLEOTIDE SEQUENCE [LARGE SCALE GENOMIC DNA]</scope>
    <source>
        <strain evidence="1 3">487B</strain>
        <strain evidence="2">703B</strain>
    </source>
</reference>
<dbReference type="EMBL" id="CP133648">
    <property type="protein sequence ID" value="WNE86169.1"/>
    <property type="molecule type" value="Genomic_DNA"/>
</dbReference>